<organism evidence="2 3">
    <name type="scientific">Stenotrophomonas maltophilia</name>
    <name type="common">Pseudomonas maltophilia</name>
    <name type="synonym">Xanthomonas maltophilia</name>
    <dbReference type="NCBI Taxonomy" id="40324"/>
    <lineage>
        <taxon>Bacteria</taxon>
        <taxon>Pseudomonadati</taxon>
        <taxon>Pseudomonadota</taxon>
        <taxon>Gammaproteobacteria</taxon>
        <taxon>Lysobacterales</taxon>
        <taxon>Lysobacteraceae</taxon>
        <taxon>Stenotrophomonas</taxon>
        <taxon>Stenotrophomonas maltophilia group</taxon>
    </lineage>
</organism>
<sequence>MLPADLAAVATPALTPWGMYLAAHVVVKSVMIVLALASLATWTVLLAKGCELARAPSLPGERAASSWWPHRWPVPVSLFLRGR</sequence>
<dbReference type="AlphaFoldDB" id="A0AB34THS1"/>
<comment type="caution">
    <text evidence="2">The sequence shown here is derived from an EMBL/GenBank/DDBJ whole genome shotgun (WGS) entry which is preliminary data.</text>
</comment>
<evidence type="ECO:0000313" key="2">
    <source>
        <dbReference type="EMBL" id="KOO82601.1"/>
    </source>
</evidence>
<keyword evidence="1" id="KW-1133">Transmembrane helix</keyword>
<dbReference type="RefSeq" id="WP_053461319.1">
    <property type="nucleotide sequence ID" value="NZ_JZIW01000001.1"/>
</dbReference>
<protein>
    <recommendedName>
        <fullName evidence="4">TonB-system energizer ExbB</fullName>
    </recommendedName>
</protein>
<evidence type="ECO:0000313" key="3">
    <source>
        <dbReference type="Proteomes" id="UP000037632"/>
    </source>
</evidence>
<feature type="transmembrane region" description="Helical" evidence="1">
    <location>
        <begin position="20"/>
        <end position="47"/>
    </location>
</feature>
<accession>A0AB34THS1</accession>
<keyword evidence="1" id="KW-0812">Transmembrane</keyword>
<dbReference type="EMBL" id="JZIW01000001">
    <property type="protein sequence ID" value="KOO82601.1"/>
    <property type="molecule type" value="Genomic_DNA"/>
</dbReference>
<evidence type="ECO:0000256" key="1">
    <source>
        <dbReference type="SAM" id="Phobius"/>
    </source>
</evidence>
<keyword evidence="1" id="KW-0472">Membrane</keyword>
<gene>
    <name evidence="2" type="ORF">VL23_04815</name>
</gene>
<dbReference type="Proteomes" id="UP000037632">
    <property type="component" value="Unassembled WGS sequence"/>
</dbReference>
<proteinExistence type="predicted"/>
<evidence type="ECO:0008006" key="4">
    <source>
        <dbReference type="Google" id="ProtNLM"/>
    </source>
</evidence>
<name>A0AB34THS1_STEMA</name>
<reference evidence="2 3" key="1">
    <citation type="journal article" date="2015" name="Antimicrob. Agents Chemother.">
        <title>Whole-Genome Sequencing Identifies Emergence of a Quinolone Resistance Mutation in a Case of Stenotrophomonas maltophilia Bacteremia.</title>
        <authorList>
            <person name="Pak T.R."/>
            <person name="Altman D.R."/>
            <person name="Attie O."/>
            <person name="Sebra R."/>
            <person name="Hamula C.L."/>
            <person name="Lewis M."/>
            <person name="Deikus G."/>
            <person name="Newman L.C."/>
            <person name="Fang G."/>
            <person name="Hand J."/>
            <person name="Papel G."/>
            <person name="Wallach F."/>
            <person name="Schadt E.E."/>
            <person name="Huprikar S."/>
            <person name="van Bakel H."/>
            <person name="Kasarskis A."/>
            <person name="Bashir A."/>
        </authorList>
    </citation>
    <scope>NUCLEOTIDE SEQUENCE [LARGE SCALE GENOMIC DNA]</scope>
    <source>
        <strain evidence="2 3">ISMMS6</strain>
    </source>
</reference>